<dbReference type="InterPro" id="IPR051784">
    <property type="entry name" value="Nod_factor_ABC_transporter"/>
</dbReference>
<feature type="compositionally biased region" description="Low complexity" evidence="6">
    <location>
        <begin position="1"/>
        <end position="27"/>
    </location>
</feature>
<dbReference type="PIRSF" id="PIRSF006648">
    <property type="entry name" value="DrrB"/>
    <property type="match status" value="1"/>
</dbReference>
<feature type="transmembrane region" description="Helical" evidence="7">
    <location>
        <begin position="55"/>
        <end position="77"/>
    </location>
</feature>
<comment type="caution">
    <text evidence="9">The sequence shown here is derived from an EMBL/GenBank/DDBJ whole genome shotgun (WGS) entry which is preliminary data.</text>
</comment>
<evidence type="ECO:0000256" key="3">
    <source>
        <dbReference type="ARBA" id="ARBA00022989"/>
    </source>
</evidence>
<keyword evidence="3 7" id="KW-1133">Transmembrane helix</keyword>
<feature type="region of interest" description="Disordered" evidence="6">
    <location>
        <begin position="1"/>
        <end position="30"/>
    </location>
</feature>
<dbReference type="InterPro" id="IPR013525">
    <property type="entry name" value="ABC2_TM"/>
</dbReference>
<feature type="transmembrane region" description="Helical" evidence="7">
    <location>
        <begin position="133"/>
        <end position="156"/>
    </location>
</feature>
<accession>A0A937R9G3</accession>
<gene>
    <name evidence="9" type="ORF">I7412_03125</name>
</gene>
<feature type="transmembrane region" description="Helical" evidence="7">
    <location>
        <begin position="89"/>
        <end position="112"/>
    </location>
</feature>
<evidence type="ECO:0000256" key="5">
    <source>
        <dbReference type="ARBA" id="ARBA00023251"/>
    </source>
</evidence>
<comment type="subcellular location">
    <subcellularLocation>
        <location evidence="1">Membrane</location>
        <topology evidence="1">Multi-pass membrane protein</topology>
    </subcellularLocation>
</comment>
<dbReference type="GO" id="GO:0140359">
    <property type="term" value="F:ABC-type transporter activity"/>
    <property type="evidence" value="ECO:0007669"/>
    <property type="project" value="InterPro"/>
</dbReference>
<name>A0A937R9G3_9ACTN</name>
<dbReference type="PANTHER" id="PTHR43229">
    <property type="entry name" value="NODULATION PROTEIN J"/>
    <property type="match status" value="1"/>
</dbReference>
<evidence type="ECO:0000313" key="10">
    <source>
        <dbReference type="Proteomes" id="UP000604475"/>
    </source>
</evidence>
<dbReference type="AlphaFoldDB" id="A0A937R9G3"/>
<keyword evidence="10" id="KW-1185">Reference proteome</keyword>
<feature type="transmembrane region" description="Helical" evidence="7">
    <location>
        <begin position="255"/>
        <end position="272"/>
    </location>
</feature>
<sequence>MTTVSPSPAAASATQAEAASSGATAHRAAPRRVRSAASRLIRAELRLMVREPLTLTFVFAFPIVTMLIIGGSFGTAADEEFEGTNPAHWYVASYLTVVIAATGLIMLPVHIASYRERGVLRRFAAAGFGRWSFAAAQVVTGLATIALASVLLLAVAAPVYGVPAVHDWWRVVAGLVAGSVAFVSLGVLLGSVMPSARSAQAVGLLLFFPSFLLGAGGPPPDVMGDVLRTIASVLPLTLVTQAVRGPWLGLGGADVQLLVVVGLAVVALTASARRTAL</sequence>
<protein>
    <submittedName>
        <fullName evidence="9">ABC transporter permease</fullName>
    </submittedName>
</protein>
<feature type="transmembrane region" description="Helical" evidence="7">
    <location>
        <begin position="201"/>
        <end position="218"/>
    </location>
</feature>
<feature type="domain" description="ABC-2 type transporter transmembrane" evidence="8">
    <location>
        <begin position="40"/>
        <end position="245"/>
    </location>
</feature>
<dbReference type="InterPro" id="IPR000412">
    <property type="entry name" value="ABC_2_transport"/>
</dbReference>
<evidence type="ECO:0000256" key="2">
    <source>
        <dbReference type="ARBA" id="ARBA00022692"/>
    </source>
</evidence>
<dbReference type="Proteomes" id="UP000604475">
    <property type="component" value="Unassembled WGS sequence"/>
</dbReference>
<organism evidence="9 10">
    <name type="scientific">Frankia nepalensis</name>
    <dbReference type="NCBI Taxonomy" id="1836974"/>
    <lineage>
        <taxon>Bacteria</taxon>
        <taxon>Bacillati</taxon>
        <taxon>Actinomycetota</taxon>
        <taxon>Actinomycetes</taxon>
        <taxon>Frankiales</taxon>
        <taxon>Frankiaceae</taxon>
        <taxon>Frankia</taxon>
    </lineage>
</organism>
<reference evidence="9" key="1">
    <citation type="submission" date="2020-12" db="EMBL/GenBank/DDBJ databases">
        <title>Genomic characterization of non-nitrogen-fixing Frankia strains.</title>
        <authorList>
            <person name="Carlos-Shanley C."/>
            <person name="Guerra T."/>
            <person name="Hahn D."/>
        </authorList>
    </citation>
    <scope>NUCLEOTIDE SEQUENCE</scope>
    <source>
        <strain evidence="9">CN6</strain>
    </source>
</reference>
<proteinExistence type="predicted"/>
<keyword evidence="2 7" id="KW-0812">Transmembrane</keyword>
<evidence type="ECO:0000256" key="1">
    <source>
        <dbReference type="ARBA" id="ARBA00004141"/>
    </source>
</evidence>
<dbReference type="GO" id="GO:0046677">
    <property type="term" value="P:response to antibiotic"/>
    <property type="evidence" value="ECO:0007669"/>
    <property type="project" value="UniProtKB-KW"/>
</dbReference>
<keyword evidence="4 7" id="KW-0472">Membrane</keyword>
<feature type="transmembrane region" description="Helical" evidence="7">
    <location>
        <begin position="168"/>
        <end position="189"/>
    </location>
</feature>
<evidence type="ECO:0000256" key="7">
    <source>
        <dbReference type="SAM" id="Phobius"/>
    </source>
</evidence>
<evidence type="ECO:0000313" key="9">
    <source>
        <dbReference type="EMBL" id="MBL7626182.1"/>
    </source>
</evidence>
<dbReference type="RefSeq" id="WP_202998674.1">
    <property type="nucleotide sequence ID" value="NZ_JADWYU010000142.1"/>
</dbReference>
<evidence type="ECO:0000256" key="4">
    <source>
        <dbReference type="ARBA" id="ARBA00023136"/>
    </source>
</evidence>
<dbReference type="EMBL" id="JAEACQ010000123">
    <property type="protein sequence ID" value="MBL7626182.1"/>
    <property type="molecule type" value="Genomic_DNA"/>
</dbReference>
<dbReference type="GO" id="GO:0043190">
    <property type="term" value="C:ATP-binding cassette (ABC) transporter complex"/>
    <property type="evidence" value="ECO:0007669"/>
    <property type="project" value="InterPro"/>
</dbReference>
<evidence type="ECO:0000256" key="6">
    <source>
        <dbReference type="SAM" id="MobiDB-lite"/>
    </source>
</evidence>
<dbReference type="PANTHER" id="PTHR43229:SF2">
    <property type="entry name" value="NODULATION PROTEIN J"/>
    <property type="match status" value="1"/>
</dbReference>
<keyword evidence="5" id="KW-0046">Antibiotic resistance</keyword>
<dbReference type="Pfam" id="PF01061">
    <property type="entry name" value="ABC2_membrane"/>
    <property type="match status" value="1"/>
</dbReference>
<evidence type="ECO:0000259" key="8">
    <source>
        <dbReference type="Pfam" id="PF01061"/>
    </source>
</evidence>